<gene>
    <name evidence="2" type="ORF">GALL_118420</name>
</gene>
<comment type="caution">
    <text evidence="2">The sequence shown here is derived from an EMBL/GenBank/DDBJ whole genome shotgun (WGS) entry which is preliminary data.</text>
</comment>
<reference evidence="2" key="1">
    <citation type="submission" date="2016-10" db="EMBL/GenBank/DDBJ databases">
        <title>Sequence of Gallionella enrichment culture.</title>
        <authorList>
            <person name="Poehlein A."/>
            <person name="Muehling M."/>
            <person name="Daniel R."/>
        </authorList>
    </citation>
    <scope>NUCLEOTIDE SEQUENCE</scope>
</reference>
<feature type="transmembrane region" description="Helical" evidence="1">
    <location>
        <begin position="115"/>
        <end position="134"/>
    </location>
</feature>
<accession>A0A1J5SPR8</accession>
<organism evidence="2">
    <name type="scientific">mine drainage metagenome</name>
    <dbReference type="NCBI Taxonomy" id="410659"/>
    <lineage>
        <taxon>unclassified sequences</taxon>
        <taxon>metagenomes</taxon>
        <taxon>ecological metagenomes</taxon>
    </lineage>
</organism>
<evidence type="ECO:0000256" key="1">
    <source>
        <dbReference type="SAM" id="Phobius"/>
    </source>
</evidence>
<evidence type="ECO:0000313" key="2">
    <source>
        <dbReference type="EMBL" id="OIR06045.1"/>
    </source>
</evidence>
<feature type="transmembrane region" description="Helical" evidence="1">
    <location>
        <begin position="140"/>
        <end position="158"/>
    </location>
</feature>
<keyword evidence="1" id="KW-0812">Transmembrane</keyword>
<protein>
    <submittedName>
        <fullName evidence="2">Uncharacterized protein</fullName>
    </submittedName>
</protein>
<dbReference type="EMBL" id="MLJW01000046">
    <property type="protein sequence ID" value="OIR06045.1"/>
    <property type="molecule type" value="Genomic_DNA"/>
</dbReference>
<keyword evidence="1" id="KW-1133">Transmembrane helix</keyword>
<name>A0A1J5SPR8_9ZZZZ</name>
<keyword evidence="1" id="KW-0472">Membrane</keyword>
<proteinExistence type="predicted"/>
<dbReference type="AlphaFoldDB" id="A0A1J5SPR8"/>
<sequence>MTNEVKEPGSKRKTIVKVVSVVSGYHALKRTIGTFQKAAKGIRSIKSEVTDSYLDSESKMRLRDIHDGKEDGLPSRFAIYSHTKKMILHGDDFATCMRDAYTQKEIRKMQNDARLVRRIQSYGSAIVYLSSILISLKLHSIIPLFSLFPAITLVAFALRRGCHEETLKQQKLIDLQTYLSQPGFFAIWK</sequence>